<sequence>MPRRIFFLGVFGWCPEFTKESPMTINTGARGREGAIEELPSVEEDPPIGKKECLLVDPKEFCVQRCLQNYVPTMNNKEKDEPHAFLQLCELELRKCVSLIEHLPNNLLALKKLVIIGCNKLVSSLPICLVV</sequence>
<proteinExistence type="predicted"/>
<dbReference type="AlphaFoldDB" id="A0AAN9MUC5"/>
<keyword evidence="2" id="KW-1185">Reference proteome</keyword>
<comment type="caution">
    <text evidence="1">The sequence shown here is derived from an EMBL/GenBank/DDBJ whole genome shotgun (WGS) entry which is preliminary data.</text>
</comment>
<gene>
    <name evidence="1" type="ORF">VNO77_02837</name>
</gene>
<evidence type="ECO:0000313" key="2">
    <source>
        <dbReference type="Proteomes" id="UP001367508"/>
    </source>
</evidence>
<protein>
    <submittedName>
        <fullName evidence="1">Uncharacterized protein</fullName>
    </submittedName>
</protein>
<name>A0AAN9MUC5_CANGL</name>
<reference evidence="1 2" key="1">
    <citation type="submission" date="2024-01" db="EMBL/GenBank/DDBJ databases">
        <title>The genomes of 5 underutilized Papilionoideae crops provide insights into root nodulation and disease resistanc.</title>
        <authorList>
            <person name="Jiang F."/>
        </authorList>
    </citation>
    <scope>NUCLEOTIDE SEQUENCE [LARGE SCALE GENOMIC DNA]</scope>
    <source>
        <strain evidence="1">LVBAO_FW01</strain>
        <tissue evidence="1">Leaves</tissue>
    </source>
</reference>
<evidence type="ECO:0000313" key="1">
    <source>
        <dbReference type="EMBL" id="KAK7360822.1"/>
    </source>
</evidence>
<dbReference type="EMBL" id="JAYMYQ010000001">
    <property type="protein sequence ID" value="KAK7360822.1"/>
    <property type="molecule type" value="Genomic_DNA"/>
</dbReference>
<dbReference type="Proteomes" id="UP001367508">
    <property type="component" value="Unassembled WGS sequence"/>
</dbReference>
<accession>A0AAN9MUC5</accession>
<organism evidence="1 2">
    <name type="scientific">Canavalia gladiata</name>
    <name type="common">Sword bean</name>
    <name type="synonym">Dolichos gladiatus</name>
    <dbReference type="NCBI Taxonomy" id="3824"/>
    <lineage>
        <taxon>Eukaryota</taxon>
        <taxon>Viridiplantae</taxon>
        <taxon>Streptophyta</taxon>
        <taxon>Embryophyta</taxon>
        <taxon>Tracheophyta</taxon>
        <taxon>Spermatophyta</taxon>
        <taxon>Magnoliopsida</taxon>
        <taxon>eudicotyledons</taxon>
        <taxon>Gunneridae</taxon>
        <taxon>Pentapetalae</taxon>
        <taxon>rosids</taxon>
        <taxon>fabids</taxon>
        <taxon>Fabales</taxon>
        <taxon>Fabaceae</taxon>
        <taxon>Papilionoideae</taxon>
        <taxon>50 kb inversion clade</taxon>
        <taxon>NPAAA clade</taxon>
        <taxon>indigoferoid/millettioid clade</taxon>
        <taxon>Phaseoleae</taxon>
        <taxon>Canavalia</taxon>
    </lineage>
</organism>